<evidence type="ECO:0000313" key="2">
    <source>
        <dbReference type="EMBL" id="TDC04426.1"/>
    </source>
</evidence>
<comment type="caution">
    <text evidence="2">The sequence shown here is derived from an EMBL/GenBank/DDBJ whole genome shotgun (WGS) entry which is preliminary data.</text>
</comment>
<keyword evidence="1" id="KW-0812">Transmembrane</keyword>
<keyword evidence="1" id="KW-0472">Membrane</keyword>
<dbReference type="RefSeq" id="WP_132334739.1">
    <property type="nucleotide sequence ID" value="NZ_SMJZ01000089.1"/>
</dbReference>
<organism evidence="2 3">
    <name type="scientific">Nonomuraea longispora</name>
    <dbReference type="NCBI Taxonomy" id="1848320"/>
    <lineage>
        <taxon>Bacteria</taxon>
        <taxon>Bacillati</taxon>
        <taxon>Actinomycetota</taxon>
        <taxon>Actinomycetes</taxon>
        <taxon>Streptosporangiales</taxon>
        <taxon>Streptosporangiaceae</taxon>
        <taxon>Nonomuraea</taxon>
    </lineage>
</organism>
<sequence length="78" mass="8200">MQLGVCRASCEPSIPILVNLATRTPSRTFWTFPLGLPPALQVPAIVLLAAAGLVLYVIAIRALLTLLPARAQPASTPP</sequence>
<name>A0A4V2XJY7_9ACTN</name>
<proteinExistence type="predicted"/>
<dbReference type="EMBL" id="SMJZ01000089">
    <property type="protein sequence ID" value="TDC04426.1"/>
    <property type="molecule type" value="Genomic_DNA"/>
</dbReference>
<evidence type="ECO:0000313" key="3">
    <source>
        <dbReference type="Proteomes" id="UP000295157"/>
    </source>
</evidence>
<protein>
    <submittedName>
        <fullName evidence="2">Uncharacterized protein</fullName>
    </submittedName>
</protein>
<reference evidence="2 3" key="1">
    <citation type="submission" date="2019-02" db="EMBL/GenBank/DDBJ databases">
        <title>Draft genome sequences of novel Actinobacteria.</title>
        <authorList>
            <person name="Sahin N."/>
            <person name="Ay H."/>
            <person name="Saygin H."/>
        </authorList>
    </citation>
    <scope>NUCLEOTIDE SEQUENCE [LARGE SCALE GENOMIC DNA]</scope>
    <source>
        <strain evidence="2 3">KC201</strain>
    </source>
</reference>
<keyword evidence="1" id="KW-1133">Transmembrane helix</keyword>
<keyword evidence="3" id="KW-1185">Reference proteome</keyword>
<feature type="transmembrane region" description="Helical" evidence="1">
    <location>
        <begin position="40"/>
        <end position="64"/>
    </location>
</feature>
<gene>
    <name evidence="2" type="ORF">E1267_22885</name>
</gene>
<dbReference type="Proteomes" id="UP000295157">
    <property type="component" value="Unassembled WGS sequence"/>
</dbReference>
<accession>A0A4V2XJY7</accession>
<evidence type="ECO:0000256" key="1">
    <source>
        <dbReference type="SAM" id="Phobius"/>
    </source>
</evidence>
<dbReference type="AlphaFoldDB" id="A0A4V2XJY7"/>